<keyword evidence="5" id="KW-1185">Reference proteome</keyword>
<dbReference type="HOGENOM" id="CLU_032992_1_0_1"/>
<reference evidence="5" key="1">
    <citation type="journal article" date="2015" name="BMC Genomics">
        <title>Genomic and transcriptomic analysis of the endophytic fungus Pestalotiopsis fici reveals its lifestyle and high potential for synthesis of natural products.</title>
        <authorList>
            <person name="Wang X."/>
            <person name="Zhang X."/>
            <person name="Liu L."/>
            <person name="Xiang M."/>
            <person name="Wang W."/>
            <person name="Sun X."/>
            <person name="Che Y."/>
            <person name="Guo L."/>
            <person name="Liu G."/>
            <person name="Guo L."/>
            <person name="Wang C."/>
            <person name="Yin W.B."/>
            <person name="Stadler M."/>
            <person name="Zhang X."/>
            <person name="Liu X."/>
        </authorList>
    </citation>
    <scope>NUCLEOTIDE SEQUENCE [LARGE SCALE GENOMIC DNA]</scope>
    <source>
        <strain evidence="5">W106-1 / CGMCC3.15140</strain>
    </source>
</reference>
<dbReference type="RefSeq" id="XP_007836995.1">
    <property type="nucleotide sequence ID" value="XM_007838804.1"/>
</dbReference>
<keyword evidence="3" id="KW-0808">Transferase</keyword>
<dbReference type="InterPro" id="IPR050757">
    <property type="entry name" value="Collagen_mod_GT25"/>
</dbReference>
<dbReference type="AlphaFoldDB" id="W3WZ46"/>
<comment type="similarity">
    <text evidence="1">Belongs to the glycosyltransferase 25 family.</text>
</comment>
<accession>W3WZ46</accession>
<dbReference type="InterPro" id="IPR002654">
    <property type="entry name" value="Glyco_trans_25"/>
</dbReference>
<dbReference type="InParanoid" id="W3WZ46"/>
<dbReference type="PANTHER" id="PTHR10730:SF53">
    <property type="entry name" value="GLYCOSYLTRANSFERASE 25 FAMILY MEMBER"/>
    <property type="match status" value="1"/>
</dbReference>
<keyword evidence="2" id="KW-0328">Glycosyltransferase</keyword>
<evidence type="ECO:0000313" key="4">
    <source>
        <dbReference type="EMBL" id="ETS78161.1"/>
    </source>
</evidence>
<proteinExistence type="inferred from homology"/>
<dbReference type="GeneID" id="19275236"/>
<dbReference type="OrthoDB" id="47375at2759"/>
<evidence type="ECO:0000313" key="5">
    <source>
        <dbReference type="Proteomes" id="UP000030651"/>
    </source>
</evidence>
<dbReference type="Proteomes" id="UP000030651">
    <property type="component" value="Unassembled WGS sequence"/>
</dbReference>
<sequence length="433" mass="49758">MNYHMCGRVLFARRRPCNFALFFIAVFLLWAFGIISIARREPPPLPVKIPDLEPEHPVHTEDVYNKTLGFEKVFVLGLPARTDRRDAIVLSSVLSDFEIEFINGVGGAAVPDKVLPLGSNGRQRPTNLEVGSWRGHINAIREIVHRNLTSALIMEDDADWDVRLREQIFNFAKSTQVLLQPMHATNVYFDTSLNSGSTNSPYRKEAPLNRLPWTRAPSQTPYGDNWDVLWLGHCGMQLPTREMKIPRALIGHYPDYTVPQKQYLKFLSQPSDLEEEFLDHTRVVHRVQDGSCSTAYALSRRGARSLLNDAGLKHFDAPLDIMLRMFCEGTGGRRRHVCLTSSPALFEQHRPAGTKSKQSDIADHRDEIEEHAHTDNIRVSMRMNAEAFMAMQPLMEQYPDERKPLDEKEYENYKHKHMEIYPDLHPETNQYDK</sequence>
<dbReference type="eggNOG" id="ENOG502SHN6">
    <property type="taxonomic scope" value="Eukaryota"/>
</dbReference>
<dbReference type="PANTHER" id="PTHR10730">
    <property type="entry name" value="PROCOLLAGEN-LYSINE,2-OXOGLUTARATE 5-DIOXYGENASE/GLYCOSYLTRANSFERASE 25 FAMILY MEMBER"/>
    <property type="match status" value="1"/>
</dbReference>
<evidence type="ECO:0000256" key="1">
    <source>
        <dbReference type="ARBA" id="ARBA00006721"/>
    </source>
</evidence>
<dbReference type="EMBL" id="KI912115">
    <property type="protein sequence ID" value="ETS78161.1"/>
    <property type="molecule type" value="Genomic_DNA"/>
</dbReference>
<organism evidence="4 5">
    <name type="scientific">Pestalotiopsis fici (strain W106-1 / CGMCC3.15140)</name>
    <dbReference type="NCBI Taxonomy" id="1229662"/>
    <lineage>
        <taxon>Eukaryota</taxon>
        <taxon>Fungi</taxon>
        <taxon>Dikarya</taxon>
        <taxon>Ascomycota</taxon>
        <taxon>Pezizomycotina</taxon>
        <taxon>Sordariomycetes</taxon>
        <taxon>Xylariomycetidae</taxon>
        <taxon>Amphisphaeriales</taxon>
        <taxon>Sporocadaceae</taxon>
        <taxon>Pestalotiopsis</taxon>
    </lineage>
</organism>
<evidence type="ECO:0000256" key="3">
    <source>
        <dbReference type="ARBA" id="ARBA00022679"/>
    </source>
</evidence>
<dbReference type="GO" id="GO:0016740">
    <property type="term" value="F:transferase activity"/>
    <property type="evidence" value="ECO:0007669"/>
    <property type="project" value="UniProtKB-KW"/>
</dbReference>
<dbReference type="CDD" id="cd06532">
    <property type="entry name" value="Glyco_transf_25"/>
    <property type="match status" value="1"/>
</dbReference>
<protein>
    <recommendedName>
        <fullName evidence="6">Glycosyltransferase family 25 protein</fullName>
    </recommendedName>
</protein>
<evidence type="ECO:0000256" key="2">
    <source>
        <dbReference type="ARBA" id="ARBA00022676"/>
    </source>
</evidence>
<name>W3WZ46_PESFW</name>
<gene>
    <name evidence="4" type="ORF">PFICI_10223</name>
</gene>
<dbReference type="KEGG" id="pfy:PFICI_10223"/>
<evidence type="ECO:0008006" key="6">
    <source>
        <dbReference type="Google" id="ProtNLM"/>
    </source>
</evidence>
<dbReference type="OMA" id="YAITLPM"/>